<comment type="similarity">
    <text evidence="1">Belongs to the glycosyl hydrolase 16 family.</text>
</comment>
<accession>A0A5B8VNX9</accession>
<dbReference type="SUPFAM" id="SSF49899">
    <property type="entry name" value="Concanavalin A-like lectins/glucanases"/>
    <property type="match status" value="1"/>
</dbReference>
<keyword evidence="5" id="KW-1185">Reference proteome</keyword>
<proteinExistence type="inferred from homology"/>
<reference evidence="4 5" key="1">
    <citation type="journal article" date="2017" name="Int. J. Syst. Evol. Microbiol.">
        <title>Arachidicoccus ginsenosidivorans sp. nov., with ginsenoside-converting activity isolated from ginseng cultivating soil.</title>
        <authorList>
            <person name="Siddiqi M.Z."/>
            <person name="Aslam Z."/>
            <person name="Im W.T."/>
        </authorList>
    </citation>
    <scope>NUCLEOTIDE SEQUENCE [LARGE SCALE GENOMIC DNA]</scope>
    <source>
        <strain evidence="4 5">Gsoil 809</strain>
    </source>
</reference>
<dbReference type="PROSITE" id="PS51257">
    <property type="entry name" value="PROKAR_LIPOPROTEIN"/>
    <property type="match status" value="1"/>
</dbReference>
<dbReference type="KEGG" id="agi:FSB73_13920"/>
<name>A0A5B8VNX9_9BACT</name>
<dbReference type="OrthoDB" id="9809583at2"/>
<feature type="chain" id="PRO_5023038149" evidence="2">
    <location>
        <begin position="21"/>
        <end position="359"/>
    </location>
</feature>
<sequence>MKRKYSVLFFFVPVFALLLGCSKGSDYQAPARPTDLSYSVQIAGATTAEPGGDGSGKVTINLSGKNVTSFVVSLTTENESFSVNGNSGSVIGIFSSQPGATTKYPIKISAYCNTVKVDTTIYATVYVKAAVEPGTVLIWSDEFDNTTLDTKTWNYETGNLGVNNEQEYYTQDDANIRVKDGNLEITALKSPNYNNSGWDYTSARINTQGKYEFKYGKVVIRAKIPGDDGTWPALWLLGSNITTVNWPACGEIDLMEEGTVTGFENILSSLHWGSDAMQSRVVTGATTGFHEYAMDWRADHIAFYYDGTLLYSHANDSSLPFNQKFFFIFNVAVGGNMGGTTINLGSGSTMYVDYVRVYN</sequence>
<evidence type="ECO:0000313" key="4">
    <source>
        <dbReference type="EMBL" id="QEC72612.1"/>
    </source>
</evidence>
<gene>
    <name evidence="4" type="ORF">FSB73_13920</name>
</gene>
<dbReference type="Pfam" id="PF00722">
    <property type="entry name" value="Glyco_hydro_16"/>
    <property type="match status" value="1"/>
</dbReference>
<evidence type="ECO:0000256" key="2">
    <source>
        <dbReference type="SAM" id="SignalP"/>
    </source>
</evidence>
<dbReference type="EMBL" id="CP042434">
    <property type="protein sequence ID" value="QEC72612.1"/>
    <property type="molecule type" value="Genomic_DNA"/>
</dbReference>
<feature type="domain" description="GH16" evidence="3">
    <location>
        <begin position="125"/>
        <end position="359"/>
    </location>
</feature>
<dbReference type="PANTHER" id="PTHR10963:SF55">
    <property type="entry name" value="GLYCOSIDE HYDROLASE FAMILY 16 PROTEIN"/>
    <property type="match status" value="1"/>
</dbReference>
<evidence type="ECO:0000256" key="1">
    <source>
        <dbReference type="ARBA" id="ARBA00006865"/>
    </source>
</evidence>
<dbReference type="CDD" id="cd08023">
    <property type="entry name" value="GH16_laminarinase_like"/>
    <property type="match status" value="1"/>
</dbReference>
<evidence type="ECO:0000313" key="5">
    <source>
        <dbReference type="Proteomes" id="UP000321291"/>
    </source>
</evidence>
<dbReference type="PANTHER" id="PTHR10963">
    <property type="entry name" value="GLYCOSYL HYDROLASE-RELATED"/>
    <property type="match status" value="1"/>
</dbReference>
<dbReference type="RefSeq" id="WP_146783354.1">
    <property type="nucleotide sequence ID" value="NZ_CP042434.1"/>
</dbReference>
<dbReference type="InterPro" id="IPR050546">
    <property type="entry name" value="Glycosyl_Hydrlase_16"/>
</dbReference>
<protein>
    <submittedName>
        <fullName evidence="4">Glycoside hydrolase family 16 protein</fullName>
    </submittedName>
</protein>
<keyword evidence="4" id="KW-0378">Hydrolase</keyword>
<dbReference type="AlphaFoldDB" id="A0A5B8VNX9"/>
<dbReference type="Proteomes" id="UP000321291">
    <property type="component" value="Chromosome"/>
</dbReference>
<dbReference type="InterPro" id="IPR013320">
    <property type="entry name" value="ConA-like_dom_sf"/>
</dbReference>
<dbReference type="GO" id="GO:0004553">
    <property type="term" value="F:hydrolase activity, hydrolyzing O-glycosyl compounds"/>
    <property type="evidence" value="ECO:0007669"/>
    <property type="project" value="InterPro"/>
</dbReference>
<evidence type="ECO:0000259" key="3">
    <source>
        <dbReference type="PROSITE" id="PS51762"/>
    </source>
</evidence>
<dbReference type="InterPro" id="IPR000757">
    <property type="entry name" value="Beta-glucanase-like"/>
</dbReference>
<dbReference type="Gene3D" id="2.60.120.200">
    <property type="match status" value="1"/>
</dbReference>
<dbReference type="PROSITE" id="PS51762">
    <property type="entry name" value="GH16_2"/>
    <property type="match status" value="1"/>
</dbReference>
<organism evidence="4 5">
    <name type="scientific">Arachidicoccus ginsenosidivorans</name>
    <dbReference type="NCBI Taxonomy" id="496057"/>
    <lineage>
        <taxon>Bacteria</taxon>
        <taxon>Pseudomonadati</taxon>
        <taxon>Bacteroidota</taxon>
        <taxon>Chitinophagia</taxon>
        <taxon>Chitinophagales</taxon>
        <taxon>Chitinophagaceae</taxon>
        <taxon>Arachidicoccus</taxon>
    </lineage>
</organism>
<dbReference type="GO" id="GO:0005975">
    <property type="term" value="P:carbohydrate metabolic process"/>
    <property type="evidence" value="ECO:0007669"/>
    <property type="project" value="InterPro"/>
</dbReference>
<keyword evidence="2" id="KW-0732">Signal</keyword>
<feature type="signal peptide" evidence="2">
    <location>
        <begin position="1"/>
        <end position="20"/>
    </location>
</feature>